<reference evidence="2 3" key="1">
    <citation type="journal article" date="2022" name="Nat. Ecol. Evol.">
        <title>A masculinizing supergene underlies an exaggerated male reproductive morph in a spider.</title>
        <authorList>
            <person name="Hendrickx F."/>
            <person name="De Corte Z."/>
            <person name="Sonet G."/>
            <person name="Van Belleghem S.M."/>
            <person name="Kostlbacher S."/>
            <person name="Vangestel C."/>
        </authorList>
    </citation>
    <scope>NUCLEOTIDE SEQUENCE [LARGE SCALE GENOMIC DNA]</scope>
    <source>
        <strain evidence="2">W744_W776</strain>
    </source>
</reference>
<evidence type="ECO:0000256" key="1">
    <source>
        <dbReference type="SAM" id="Coils"/>
    </source>
</evidence>
<organism evidence="2 3">
    <name type="scientific">Oedothorax gibbosus</name>
    <dbReference type="NCBI Taxonomy" id="931172"/>
    <lineage>
        <taxon>Eukaryota</taxon>
        <taxon>Metazoa</taxon>
        <taxon>Ecdysozoa</taxon>
        <taxon>Arthropoda</taxon>
        <taxon>Chelicerata</taxon>
        <taxon>Arachnida</taxon>
        <taxon>Araneae</taxon>
        <taxon>Araneomorphae</taxon>
        <taxon>Entelegynae</taxon>
        <taxon>Araneoidea</taxon>
        <taxon>Linyphiidae</taxon>
        <taxon>Erigoninae</taxon>
        <taxon>Oedothorax</taxon>
    </lineage>
</organism>
<keyword evidence="1" id="KW-0175">Coiled coil</keyword>
<feature type="coiled-coil region" evidence="1">
    <location>
        <begin position="206"/>
        <end position="233"/>
    </location>
</feature>
<gene>
    <name evidence="2" type="ORF">JTE90_014143</name>
</gene>
<feature type="coiled-coil region" evidence="1">
    <location>
        <begin position="280"/>
        <end position="307"/>
    </location>
</feature>
<evidence type="ECO:0000313" key="2">
    <source>
        <dbReference type="EMBL" id="KAG8196582.1"/>
    </source>
</evidence>
<keyword evidence="3" id="KW-1185">Reference proteome</keyword>
<sequence length="334" mass="40271">MAKNYELVQEELWLYISSLEDQLRNIQKESDLNFFKQNRFALFADQQRDRYLHSKNLLVAKEFECLDSKEKLKTDLKEIKQESQCLGYKYEDIVQQGLESVDEVSRRILRRRSVNKVIQNKERLLREENFFYELAKRDAIHNELFDEIKQCSYEEELNENSSKFYSEMYNFSTSKQEILKDKWSFDKSTETDFEIEKLQDYFCGLNEEIKKALERRRDEIATLKREKEMLLSEFQKSMKKNAEEQSLKKQESPNIRFSFNRQTDSNSSFHLPKQQSGTYIENLLLQNYELSNRLKTAETENKDLKMQFWSAYRKIHQDASVKVFVLEEILRQTK</sequence>
<protein>
    <submittedName>
        <fullName evidence="2">Uncharacterized protein</fullName>
    </submittedName>
</protein>
<dbReference type="AlphaFoldDB" id="A0AAV6VJ38"/>
<dbReference type="EMBL" id="JAFNEN010000067">
    <property type="protein sequence ID" value="KAG8196582.1"/>
    <property type="molecule type" value="Genomic_DNA"/>
</dbReference>
<evidence type="ECO:0000313" key="3">
    <source>
        <dbReference type="Proteomes" id="UP000827092"/>
    </source>
</evidence>
<dbReference type="Proteomes" id="UP000827092">
    <property type="component" value="Unassembled WGS sequence"/>
</dbReference>
<name>A0AAV6VJ38_9ARAC</name>
<comment type="caution">
    <text evidence="2">The sequence shown here is derived from an EMBL/GenBank/DDBJ whole genome shotgun (WGS) entry which is preliminary data.</text>
</comment>
<accession>A0AAV6VJ38</accession>
<proteinExistence type="predicted"/>